<keyword evidence="3" id="KW-0804">Transcription</keyword>
<accession>E9I4F9</accession>
<feature type="non-terminal residue" evidence="5">
    <location>
        <position position="158"/>
    </location>
</feature>
<dbReference type="OrthoDB" id="6141102at2759"/>
<dbReference type="InterPro" id="IPR046341">
    <property type="entry name" value="SET_dom_sf"/>
</dbReference>
<organism evidence="5 6">
    <name type="scientific">Daphnia pulex</name>
    <name type="common">Water flea</name>
    <dbReference type="NCBI Taxonomy" id="6669"/>
    <lineage>
        <taxon>Eukaryota</taxon>
        <taxon>Metazoa</taxon>
        <taxon>Ecdysozoa</taxon>
        <taxon>Arthropoda</taxon>
        <taxon>Crustacea</taxon>
        <taxon>Branchiopoda</taxon>
        <taxon>Diplostraca</taxon>
        <taxon>Cladocera</taxon>
        <taxon>Anomopoda</taxon>
        <taxon>Daphniidae</taxon>
        <taxon>Daphnia</taxon>
    </lineage>
</organism>
<dbReference type="Pfam" id="PF18264">
    <property type="entry name" value="preSET_CXC"/>
    <property type="match status" value="1"/>
</dbReference>
<dbReference type="PhylomeDB" id="E9I4F9"/>
<gene>
    <name evidence="5" type="ORF">DAPPUDRAFT_274595</name>
</gene>
<dbReference type="HOGENOM" id="CLU_1673598_0_0_1"/>
<dbReference type="EC" id="2.1.1.356" evidence="1"/>
<dbReference type="GO" id="GO:0140951">
    <property type="term" value="F:histone H3K27 trimethyltransferase activity"/>
    <property type="evidence" value="ECO:0007669"/>
    <property type="project" value="UniProtKB-EC"/>
</dbReference>
<dbReference type="InParanoid" id="E9I4F9"/>
<keyword evidence="2" id="KW-0805">Transcription regulation</keyword>
<keyword evidence="6" id="KW-1185">Reference proteome</keyword>
<name>E9I4F9_DAPPU</name>
<proteinExistence type="predicted"/>
<dbReference type="PANTHER" id="PTHR45747:SF4">
    <property type="entry name" value="HISTONE-LYSINE N-METHYLTRANSFERASE E(Z)"/>
    <property type="match status" value="1"/>
</dbReference>
<evidence type="ECO:0000256" key="3">
    <source>
        <dbReference type="ARBA" id="ARBA00023163"/>
    </source>
</evidence>
<evidence type="ECO:0000313" key="6">
    <source>
        <dbReference type="Proteomes" id="UP000000305"/>
    </source>
</evidence>
<dbReference type="PANTHER" id="PTHR45747">
    <property type="entry name" value="HISTONE-LYSINE N-METHYLTRANSFERASE E(Z)"/>
    <property type="match status" value="1"/>
</dbReference>
<reference evidence="5 6" key="1">
    <citation type="journal article" date="2011" name="Science">
        <title>The ecoresponsive genome of Daphnia pulex.</title>
        <authorList>
            <person name="Colbourne J.K."/>
            <person name="Pfrender M.E."/>
            <person name="Gilbert D."/>
            <person name="Thomas W.K."/>
            <person name="Tucker A."/>
            <person name="Oakley T.H."/>
            <person name="Tokishita S."/>
            <person name="Aerts A."/>
            <person name="Arnold G.J."/>
            <person name="Basu M.K."/>
            <person name="Bauer D.J."/>
            <person name="Caceres C.E."/>
            <person name="Carmel L."/>
            <person name="Casola C."/>
            <person name="Choi J.H."/>
            <person name="Detter J.C."/>
            <person name="Dong Q."/>
            <person name="Dusheyko S."/>
            <person name="Eads B.D."/>
            <person name="Frohlich T."/>
            <person name="Geiler-Samerotte K.A."/>
            <person name="Gerlach D."/>
            <person name="Hatcher P."/>
            <person name="Jogdeo S."/>
            <person name="Krijgsveld J."/>
            <person name="Kriventseva E.V."/>
            <person name="Kultz D."/>
            <person name="Laforsch C."/>
            <person name="Lindquist E."/>
            <person name="Lopez J."/>
            <person name="Manak J.R."/>
            <person name="Muller J."/>
            <person name="Pangilinan J."/>
            <person name="Patwardhan R.P."/>
            <person name="Pitluck S."/>
            <person name="Pritham E.J."/>
            <person name="Rechtsteiner A."/>
            <person name="Rho M."/>
            <person name="Rogozin I.B."/>
            <person name="Sakarya O."/>
            <person name="Salamov A."/>
            <person name="Schaack S."/>
            <person name="Shapiro H."/>
            <person name="Shiga Y."/>
            <person name="Skalitzky C."/>
            <person name="Smith Z."/>
            <person name="Souvorov A."/>
            <person name="Sung W."/>
            <person name="Tang Z."/>
            <person name="Tsuchiya D."/>
            <person name="Tu H."/>
            <person name="Vos H."/>
            <person name="Wang M."/>
            <person name="Wolf Y.I."/>
            <person name="Yamagata H."/>
            <person name="Yamada T."/>
            <person name="Ye Y."/>
            <person name="Shaw J.R."/>
            <person name="Andrews J."/>
            <person name="Crease T.J."/>
            <person name="Tang H."/>
            <person name="Lucas S.M."/>
            <person name="Robertson H.M."/>
            <person name="Bork P."/>
            <person name="Koonin E.V."/>
            <person name="Zdobnov E.M."/>
            <person name="Grigoriev I.V."/>
            <person name="Lynch M."/>
            <person name="Boore J.L."/>
        </authorList>
    </citation>
    <scope>NUCLEOTIDE SEQUENCE [LARGE SCALE GENOMIC DNA]</scope>
</reference>
<evidence type="ECO:0000259" key="4">
    <source>
        <dbReference type="Pfam" id="PF18264"/>
    </source>
</evidence>
<dbReference type="InterPro" id="IPR041355">
    <property type="entry name" value="Pre-SET_CXC"/>
</dbReference>
<feature type="domain" description="Pre-SET CXC" evidence="4">
    <location>
        <begin position="63"/>
        <end position="90"/>
    </location>
</feature>
<dbReference type="InterPro" id="IPR045318">
    <property type="entry name" value="EZH1/2-like"/>
</dbReference>
<dbReference type="EMBL" id="GL735018">
    <property type="protein sequence ID" value="EFX61121.1"/>
    <property type="molecule type" value="Genomic_DNA"/>
</dbReference>
<dbReference type="AlphaFoldDB" id="E9I4F9"/>
<sequence length="158" mass="17933">VYRFAQQEAADLPTLETEKEATPPRKKKKNLRLWSVHCRKIQLKKDASSNHVHNFTPCDHPDQHCDSNPCCSCFLADRECDPDLCGTCGADHHDVSKITCKNVSVQRGLRTSDLNFVVDATRKGNKIRFANHLINPNCYAKVMMVNDDHRIDTAQQSN</sequence>
<dbReference type="Gene3D" id="2.170.270.10">
    <property type="entry name" value="SET domain"/>
    <property type="match status" value="2"/>
</dbReference>
<dbReference type="eggNOG" id="KOG1079">
    <property type="taxonomic scope" value="Eukaryota"/>
</dbReference>
<evidence type="ECO:0000256" key="1">
    <source>
        <dbReference type="ARBA" id="ARBA00012186"/>
    </source>
</evidence>
<dbReference type="KEGG" id="dpx:DAPPUDRAFT_274595"/>
<evidence type="ECO:0000313" key="5">
    <source>
        <dbReference type="EMBL" id="EFX61121.1"/>
    </source>
</evidence>
<dbReference type="Proteomes" id="UP000000305">
    <property type="component" value="Unassembled WGS sequence"/>
</dbReference>
<evidence type="ECO:0000256" key="2">
    <source>
        <dbReference type="ARBA" id="ARBA00023015"/>
    </source>
</evidence>
<dbReference type="STRING" id="6669.E9I4F9"/>
<dbReference type="SUPFAM" id="SSF82199">
    <property type="entry name" value="SET domain"/>
    <property type="match status" value="1"/>
</dbReference>
<protein>
    <recommendedName>
        <fullName evidence="1">[histone H3]-lysine(27) N-trimethyltransferase</fullName>
        <ecNumber evidence="1">2.1.1.356</ecNumber>
    </recommendedName>
</protein>